<evidence type="ECO:0000313" key="1">
    <source>
        <dbReference type="EMBL" id="SVA48434.1"/>
    </source>
</evidence>
<sequence>FHVRDFLFNLKYKKGVVVLTLPFSFE</sequence>
<dbReference type="AlphaFoldDB" id="A0A381W7E2"/>
<reference evidence="1" key="1">
    <citation type="submission" date="2018-05" db="EMBL/GenBank/DDBJ databases">
        <authorList>
            <person name="Lanie J.A."/>
            <person name="Ng W.-L."/>
            <person name="Kazmierczak K.M."/>
            <person name="Andrzejewski T.M."/>
            <person name="Davidsen T.M."/>
            <person name="Wayne K.J."/>
            <person name="Tettelin H."/>
            <person name="Glass J.I."/>
            <person name="Rusch D."/>
            <person name="Podicherti R."/>
            <person name="Tsui H.-C.T."/>
            <person name="Winkler M.E."/>
        </authorList>
    </citation>
    <scope>NUCLEOTIDE SEQUENCE</scope>
</reference>
<name>A0A381W7E2_9ZZZZ</name>
<gene>
    <name evidence="1" type="ORF">METZ01_LOCUS101288</name>
</gene>
<accession>A0A381W7E2</accession>
<proteinExistence type="predicted"/>
<dbReference type="EMBL" id="UINC01010930">
    <property type="protein sequence ID" value="SVA48434.1"/>
    <property type="molecule type" value="Genomic_DNA"/>
</dbReference>
<organism evidence="1">
    <name type="scientific">marine metagenome</name>
    <dbReference type="NCBI Taxonomy" id="408172"/>
    <lineage>
        <taxon>unclassified sequences</taxon>
        <taxon>metagenomes</taxon>
        <taxon>ecological metagenomes</taxon>
    </lineage>
</organism>
<protein>
    <submittedName>
        <fullName evidence="1">Uncharacterized protein</fullName>
    </submittedName>
</protein>
<feature type="non-terminal residue" evidence="1">
    <location>
        <position position="1"/>
    </location>
</feature>